<dbReference type="Gene3D" id="1.20.1510.10">
    <property type="entry name" value="Cation efflux protein transmembrane domain"/>
    <property type="match status" value="1"/>
</dbReference>
<evidence type="ECO:0000256" key="10">
    <source>
        <dbReference type="SAM" id="Phobius"/>
    </source>
</evidence>
<evidence type="ECO:0000256" key="6">
    <source>
        <dbReference type="ARBA" id="ARBA00022989"/>
    </source>
</evidence>
<dbReference type="PANTHER" id="PTHR43840:SF41">
    <property type="entry name" value="CATION-EFFLUX PUMP FIEF"/>
    <property type="match status" value="1"/>
</dbReference>
<dbReference type="Proteomes" id="UP000199415">
    <property type="component" value="Unassembled WGS sequence"/>
</dbReference>
<comment type="subcellular location">
    <subcellularLocation>
        <location evidence="1">Cell membrane</location>
        <topology evidence="1">Multi-pass membrane protein</topology>
    </subcellularLocation>
</comment>
<dbReference type="EMBL" id="FNCE01000017">
    <property type="protein sequence ID" value="SDG51361.1"/>
    <property type="molecule type" value="Genomic_DNA"/>
</dbReference>
<proteinExistence type="inferred from homology"/>
<sequence length="316" mass="33593">MAQPDDHDPAHRAAVEPPDPDHRPPVAGASTARAMHRATIASVSTAGTLIVAKTGAWLATDSVSLLSTLVDSLLDAAASLITLLAVRHALQPADREHRFGHGKMEPIASLGQAAFVAGSAVFLVIAAAQRFIEPRPVQAPAIGMAVMAASILATLALVAYQRRVVRRTGSLAIQGDSVHYLGDVLANLAVIAGFVVWQQTGWAWVDPALAVGIAVYLLVSAAGIGRHALDMLMDRELPKAERQEISRIVLAHPSVGGMHDLRTRASGPQRFIQLHLELDRRMPLAEAKAVADEIHHQLQTAFPDADVIIHQDVLAG</sequence>
<dbReference type="InterPro" id="IPR027469">
    <property type="entry name" value="Cation_efflux_TMD_sf"/>
</dbReference>
<keyword evidence="6 10" id="KW-1133">Transmembrane helix</keyword>
<dbReference type="RefSeq" id="WP_245659593.1">
    <property type="nucleotide sequence ID" value="NZ_FNCE01000017.1"/>
</dbReference>
<feature type="transmembrane region" description="Helical" evidence="10">
    <location>
        <begin position="180"/>
        <end position="197"/>
    </location>
</feature>
<evidence type="ECO:0000259" key="11">
    <source>
        <dbReference type="Pfam" id="PF01545"/>
    </source>
</evidence>
<keyword evidence="5 10" id="KW-0812">Transmembrane</keyword>
<dbReference type="GO" id="GO:0015086">
    <property type="term" value="F:cadmium ion transmembrane transporter activity"/>
    <property type="evidence" value="ECO:0007669"/>
    <property type="project" value="TreeGrafter"/>
</dbReference>
<feature type="region of interest" description="Disordered" evidence="9">
    <location>
        <begin position="1"/>
        <end position="31"/>
    </location>
</feature>
<feature type="transmembrane region" description="Helical" evidence="10">
    <location>
        <begin position="40"/>
        <end position="59"/>
    </location>
</feature>
<keyword evidence="3" id="KW-0813">Transport</keyword>
<dbReference type="InterPro" id="IPR050291">
    <property type="entry name" value="CDF_Transporter"/>
</dbReference>
<evidence type="ECO:0000313" key="14">
    <source>
        <dbReference type="Proteomes" id="UP000199415"/>
    </source>
</evidence>
<keyword evidence="7 10" id="KW-0472">Membrane</keyword>
<accession>A0A1G7UVQ3</accession>
<dbReference type="GO" id="GO:0015093">
    <property type="term" value="F:ferrous iron transmembrane transporter activity"/>
    <property type="evidence" value="ECO:0007669"/>
    <property type="project" value="TreeGrafter"/>
</dbReference>
<dbReference type="InterPro" id="IPR027470">
    <property type="entry name" value="Cation_efflux_CTD"/>
</dbReference>
<feature type="transmembrane region" description="Helical" evidence="10">
    <location>
        <begin position="65"/>
        <end position="86"/>
    </location>
</feature>
<dbReference type="SUPFAM" id="SSF160240">
    <property type="entry name" value="Cation efflux protein cytoplasmic domain-like"/>
    <property type="match status" value="1"/>
</dbReference>
<evidence type="ECO:0000256" key="4">
    <source>
        <dbReference type="ARBA" id="ARBA00022475"/>
    </source>
</evidence>
<comment type="similarity">
    <text evidence="2">Belongs to the cation diffusion facilitator (CDF) transporter (TC 2.A.4) family.</text>
</comment>
<organism evidence="13 14">
    <name type="scientific">Limimonas halophila</name>
    <dbReference type="NCBI Taxonomy" id="1082479"/>
    <lineage>
        <taxon>Bacteria</taxon>
        <taxon>Pseudomonadati</taxon>
        <taxon>Pseudomonadota</taxon>
        <taxon>Alphaproteobacteria</taxon>
        <taxon>Rhodospirillales</taxon>
        <taxon>Rhodovibrionaceae</taxon>
        <taxon>Limimonas</taxon>
    </lineage>
</organism>
<protein>
    <recommendedName>
        <fullName evidence="8">Protein p34</fullName>
    </recommendedName>
</protein>
<keyword evidence="14" id="KW-1185">Reference proteome</keyword>
<dbReference type="Gene3D" id="3.30.70.1350">
    <property type="entry name" value="Cation efflux protein, cytoplasmic domain"/>
    <property type="match status" value="1"/>
</dbReference>
<evidence type="ECO:0000256" key="8">
    <source>
        <dbReference type="ARBA" id="ARBA00068882"/>
    </source>
</evidence>
<dbReference type="SUPFAM" id="SSF161111">
    <property type="entry name" value="Cation efflux protein transmembrane domain-like"/>
    <property type="match status" value="1"/>
</dbReference>
<dbReference type="InterPro" id="IPR058533">
    <property type="entry name" value="Cation_efflux_TM"/>
</dbReference>
<dbReference type="AlphaFoldDB" id="A0A1G7UVQ3"/>
<evidence type="ECO:0000256" key="5">
    <source>
        <dbReference type="ARBA" id="ARBA00022692"/>
    </source>
</evidence>
<feature type="domain" description="Cation efflux protein cytoplasmic" evidence="12">
    <location>
        <begin position="237"/>
        <end position="312"/>
    </location>
</feature>
<dbReference type="PANTHER" id="PTHR43840">
    <property type="entry name" value="MITOCHONDRIAL METAL TRANSPORTER 1-RELATED"/>
    <property type="match status" value="1"/>
</dbReference>
<dbReference type="GO" id="GO:0015341">
    <property type="term" value="F:zinc efflux antiporter activity"/>
    <property type="evidence" value="ECO:0007669"/>
    <property type="project" value="TreeGrafter"/>
</dbReference>
<evidence type="ECO:0000256" key="3">
    <source>
        <dbReference type="ARBA" id="ARBA00022448"/>
    </source>
</evidence>
<gene>
    <name evidence="13" type="ORF">SAMN05216241_11716</name>
</gene>
<evidence type="ECO:0000256" key="1">
    <source>
        <dbReference type="ARBA" id="ARBA00004651"/>
    </source>
</evidence>
<evidence type="ECO:0000259" key="12">
    <source>
        <dbReference type="Pfam" id="PF16916"/>
    </source>
</evidence>
<keyword evidence="4" id="KW-1003">Cell membrane</keyword>
<evidence type="ECO:0000256" key="2">
    <source>
        <dbReference type="ARBA" id="ARBA00008114"/>
    </source>
</evidence>
<dbReference type="InterPro" id="IPR036837">
    <property type="entry name" value="Cation_efflux_CTD_sf"/>
</dbReference>
<feature type="transmembrane region" description="Helical" evidence="10">
    <location>
        <begin position="107"/>
        <end position="129"/>
    </location>
</feature>
<evidence type="ECO:0000313" key="13">
    <source>
        <dbReference type="EMBL" id="SDG51361.1"/>
    </source>
</evidence>
<dbReference type="NCBIfam" id="TIGR01297">
    <property type="entry name" value="CDF"/>
    <property type="match status" value="1"/>
</dbReference>
<dbReference type="FunFam" id="3.30.70.1350:FF:000002">
    <property type="entry name" value="Ferrous-iron efflux pump FieF"/>
    <property type="match status" value="1"/>
</dbReference>
<dbReference type="GO" id="GO:0005886">
    <property type="term" value="C:plasma membrane"/>
    <property type="evidence" value="ECO:0007669"/>
    <property type="project" value="UniProtKB-SubCell"/>
</dbReference>
<reference evidence="13 14" key="1">
    <citation type="submission" date="2016-10" db="EMBL/GenBank/DDBJ databases">
        <authorList>
            <person name="de Groot N.N."/>
        </authorList>
    </citation>
    <scope>NUCLEOTIDE SEQUENCE [LARGE SCALE GENOMIC DNA]</scope>
    <source>
        <strain evidence="13 14">DSM 25584</strain>
    </source>
</reference>
<dbReference type="Pfam" id="PF16916">
    <property type="entry name" value="ZT_dimer"/>
    <property type="match status" value="1"/>
</dbReference>
<feature type="transmembrane region" description="Helical" evidence="10">
    <location>
        <begin position="209"/>
        <end position="229"/>
    </location>
</feature>
<dbReference type="GO" id="GO:0006882">
    <property type="term" value="P:intracellular zinc ion homeostasis"/>
    <property type="evidence" value="ECO:0007669"/>
    <property type="project" value="TreeGrafter"/>
</dbReference>
<evidence type="ECO:0000256" key="9">
    <source>
        <dbReference type="SAM" id="MobiDB-lite"/>
    </source>
</evidence>
<feature type="compositionally biased region" description="Basic and acidic residues" evidence="9">
    <location>
        <begin position="1"/>
        <end position="24"/>
    </location>
</feature>
<feature type="domain" description="Cation efflux protein transmembrane" evidence="11">
    <location>
        <begin position="40"/>
        <end position="233"/>
    </location>
</feature>
<name>A0A1G7UVQ3_9PROT</name>
<dbReference type="Pfam" id="PF01545">
    <property type="entry name" value="Cation_efflux"/>
    <property type="match status" value="1"/>
</dbReference>
<dbReference type="InterPro" id="IPR002524">
    <property type="entry name" value="Cation_efflux"/>
</dbReference>
<evidence type="ECO:0000256" key="7">
    <source>
        <dbReference type="ARBA" id="ARBA00023136"/>
    </source>
</evidence>
<dbReference type="STRING" id="1082479.SAMN05216241_11716"/>
<feature type="transmembrane region" description="Helical" evidence="10">
    <location>
        <begin position="141"/>
        <end position="160"/>
    </location>
</feature>